<dbReference type="HOGENOM" id="CLU_100715_7_2_1"/>
<dbReference type="PANTHER" id="PTHR11803:SF58">
    <property type="entry name" value="PROTEIN HMF1-RELATED"/>
    <property type="match status" value="1"/>
</dbReference>
<evidence type="ECO:0000313" key="2">
    <source>
        <dbReference type="EMBL" id="KEQ69525.1"/>
    </source>
</evidence>
<dbReference type="GeneID" id="25412206"/>
<dbReference type="Gene3D" id="3.30.1330.40">
    <property type="entry name" value="RutC-like"/>
    <property type="match status" value="1"/>
</dbReference>
<comment type="similarity">
    <text evidence="1">Belongs to the RutC family.</text>
</comment>
<protein>
    <submittedName>
        <fullName evidence="2">YjgF-like protein</fullName>
    </submittedName>
</protein>
<dbReference type="STRING" id="1043004.A0A074W8V6"/>
<dbReference type="Pfam" id="PF01042">
    <property type="entry name" value="Ribonuc_L-PSP"/>
    <property type="match status" value="1"/>
</dbReference>
<dbReference type="GO" id="GO:0005829">
    <property type="term" value="C:cytosol"/>
    <property type="evidence" value="ECO:0007669"/>
    <property type="project" value="TreeGrafter"/>
</dbReference>
<accession>A0A074W8V6</accession>
<gene>
    <name evidence="2" type="ORF">M436DRAFT_55813</name>
</gene>
<dbReference type="GO" id="GO:0005739">
    <property type="term" value="C:mitochondrion"/>
    <property type="evidence" value="ECO:0007669"/>
    <property type="project" value="TreeGrafter"/>
</dbReference>
<name>A0A074W8V6_9PEZI</name>
<evidence type="ECO:0000313" key="3">
    <source>
        <dbReference type="Proteomes" id="UP000027730"/>
    </source>
</evidence>
<dbReference type="InterPro" id="IPR035959">
    <property type="entry name" value="RutC-like_sf"/>
</dbReference>
<dbReference type="InterPro" id="IPR006175">
    <property type="entry name" value="YjgF/YER057c/UK114"/>
</dbReference>
<dbReference type="SUPFAM" id="SSF55298">
    <property type="entry name" value="YjgF-like"/>
    <property type="match status" value="1"/>
</dbReference>
<proteinExistence type="inferred from homology"/>
<dbReference type="Proteomes" id="UP000027730">
    <property type="component" value="Unassembled WGS sequence"/>
</dbReference>
<sequence>MYVIATGPHSQAIKANGFVFLSAQIPADREGKLISGGVKAQAEKMIENTKMVLEEAGSGLEGVVKVNLSVKDFHMVEEIDEVFGKRFFQKPARTVQQVVFMEKGADMMMDCVAVVNKE</sequence>
<reference evidence="2 3" key="1">
    <citation type="journal article" date="2014" name="BMC Genomics">
        <title>Genome sequencing of four Aureobasidium pullulans varieties: biotechnological potential, stress tolerance, and description of new species.</title>
        <authorList>
            <person name="Gostin Ar C."/>
            <person name="Ohm R.A."/>
            <person name="Kogej T."/>
            <person name="Sonjak S."/>
            <person name="Turk M."/>
            <person name="Zajc J."/>
            <person name="Zalar P."/>
            <person name="Grube M."/>
            <person name="Sun H."/>
            <person name="Han J."/>
            <person name="Sharma A."/>
            <person name="Chiniquy J."/>
            <person name="Ngan C.Y."/>
            <person name="Lipzen A."/>
            <person name="Barry K."/>
            <person name="Grigoriev I.V."/>
            <person name="Gunde-Cimerman N."/>
        </authorList>
    </citation>
    <scope>NUCLEOTIDE SEQUENCE [LARGE SCALE GENOMIC DNA]</scope>
    <source>
        <strain evidence="2 3">CBS 147.97</strain>
    </source>
</reference>
<dbReference type="EMBL" id="KL584721">
    <property type="protein sequence ID" value="KEQ69525.1"/>
    <property type="molecule type" value="Genomic_DNA"/>
</dbReference>
<dbReference type="AlphaFoldDB" id="A0A074W8V6"/>
<dbReference type="OrthoDB" id="309640at2759"/>
<evidence type="ECO:0000256" key="1">
    <source>
        <dbReference type="ARBA" id="ARBA00010552"/>
    </source>
</evidence>
<keyword evidence="3" id="KW-1185">Reference proteome</keyword>
<dbReference type="GO" id="GO:0019239">
    <property type="term" value="F:deaminase activity"/>
    <property type="evidence" value="ECO:0007669"/>
    <property type="project" value="TreeGrafter"/>
</dbReference>
<dbReference type="CDD" id="cd00448">
    <property type="entry name" value="YjgF_YER057c_UK114_family"/>
    <property type="match status" value="1"/>
</dbReference>
<dbReference type="RefSeq" id="XP_013423657.1">
    <property type="nucleotide sequence ID" value="XM_013568203.1"/>
</dbReference>
<dbReference type="PANTHER" id="PTHR11803">
    <property type="entry name" value="2-IMINOBUTANOATE/2-IMINOPROPANOATE DEAMINASE RIDA"/>
    <property type="match status" value="1"/>
</dbReference>
<organism evidence="2 3">
    <name type="scientific">Aureobasidium namibiae CBS 147.97</name>
    <dbReference type="NCBI Taxonomy" id="1043004"/>
    <lineage>
        <taxon>Eukaryota</taxon>
        <taxon>Fungi</taxon>
        <taxon>Dikarya</taxon>
        <taxon>Ascomycota</taxon>
        <taxon>Pezizomycotina</taxon>
        <taxon>Dothideomycetes</taxon>
        <taxon>Dothideomycetidae</taxon>
        <taxon>Dothideales</taxon>
        <taxon>Saccotheciaceae</taxon>
        <taxon>Aureobasidium</taxon>
    </lineage>
</organism>